<protein>
    <recommendedName>
        <fullName evidence="4">Dirigent protein</fullName>
    </recommendedName>
</protein>
<comment type="similarity">
    <text evidence="1 4">Belongs to the plant dirigent protein family.</text>
</comment>
<dbReference type="InterPro" id="IPR044859">
    <property type="entry name" value="Allene_oxi_cyc_Dirigent"/>
</dbReference>
<dbReference type="Gramene" id="Pp3c6_27280V3.1">
    <property type="protein sequence ID" value="PAC:32976641.CDS.1"/>
    <property type="gene ID" value="Pp3c6_27280"/>
</dbReference>
<dbReference type="Pfam" id="PF03018">
    <property type="entry name" value="Dirigent"/>
    <property type="match status" value="1"/>
</dbReference>
<organism evidence="5">
    <name type="scientific">Physcomitrium patens</name>
    <name type="common">Spreading-leaved earth moss</name>
    <name type="synonym">Physcomitrella patens</name>
    <dbReference type="NCBI Taxonomy" id="3218"/>
    <lineage>
        <taxon>Eukaryota</taxon>
        <taxon>Viridiplantae</taxon>
        <taxon>Streptophyta</taxon>
        <taxon>Embryophyta</taxon>
        <taxon>Bryophyta</taxon>
        <taxon>Bryophytina</taxon>
        <taxon>Bryopsida</taxon>
        <taxon>Funariidae</taxon>
        <taxon>Funariales</taxon>
        <taxon>Funariaceae</taxon>
        <taxon>Physcomitrium</taxon>
    </lineage>
</organism>
<proteinExistence type="inferred from homology"/>
<keyword evidence="7" id="KW-1185">Reference proteome</keyword>
<accession>A9TPB4</accession>
<dbReference type="InterPro" id="IPR004265">
    <property type="entry name" value="Dirigent"/>
</dbReference>
<comment type="subcellular location">
    <subcellularLocation>
        <location evidence="4">Secreted</location>
        <location evidence="4">Extracellular space</location>
        <location evidence="4">Apoplast</location>
    </subcellularLocation>
</comment>
<reference evidence="5 7" key="1">
    <citation type="journal article" date="2008" name="Science">
        <title>The Physcomitrella genome reveals evolutionary insights into the conquest of land by plants.</title>
        <authorList>
            <person name="Rensing S."/>
            <person name="Lang D."/>
            <person name="Zimmer A."/>
            <person name="Terry A."/>
            <person name="Salamov A."/>
            <person name="Shapiro H."/>
            <person name="Nishiyama T."/>
            <person name="Perroud P.-F."/>
            <person name="Lindquist E."/>
            <person name="Kamisugi Y."/>
            <person name="Tanahashi T."/>
            <person name="Sakakibara K."/>
            <person name="Fujita T."/>
            <person name="Oishi K."/>
            <person name="Shin-I T."/>
            <person name="Kuroki Y."/>
            <person name="Toyoda A."/>
            <person name="Suzuki Y."/>
            <person name="Hashimoto A."/>
            <person name="Yamaguchi K."/>
            <person name="Sugano A."/>
            <person name="Kohara Y."/>
            <person name="Fujiyama A."/>
            <person name="Anterola A."/>
            <person name="Aoki S."/>
            <person name="Ashton N."/>
            <person name="Barbazuk W.B."/>
            <person name="Barker E."/>
            <person name="Bennetzen J."/>
            <person name="Bezanilla M."/>
            <person name="Blankenship R."/>
            <person name="Cho S.H."/>
            <person name="Dutcher S."/>
            <person name="Estelle M."/>
            <person name="Fawcett J.A."/>
            <person name="Gundlach H."/>
            <person name="Hanada K."/>
            <person name="Heyl A."/>
            <person name="Hicks K.A."/>
            <person name="Hugh J."/>
            <person name="Lohr M."/>
            <person name="Mayer K."/>
            <person name="Melkozernov A."/>
            <person name="Murata T."/>
            <person name="Nelson D."/>
            <person name="Pils B."/>
            <person name="Prigge M."/>
            <person name="Reiss B."/>
            <person name="Renner T."/>
            <person name="Rombauts S."/>
            <person name="Rushton P."/>
            <person name="Sanderfoot A."/>
            <person name="Schween G."/>
            <person name="Shiu S.-H."/>
            <person name="Stueber K."/>
            <person name="Theodoulou F.L."/>
            <person name="Tu H."/>
            <person name="Van de Peer Y."/>
            <person name="Verrier P.J."/>
            <person name="Waters E."/>
            <person name="Wood A."/>
            <person name="Yang L."/>
            <person name="Cove D."/>
            <person name="Cuming A."/>
            <person name="Hasebe M."/>
            <person name="Lucas S."/>
            <person name="Mishler D.B."/>
            <person name="Reski R."/>
            <person name="Grigoriev I."/>
            <person name="Quatrano R.S."/>
            <person name="Boore J.L."/>
        </authorList>
    </citation>
    <scope>NUCLEOTIDE SEQUENCE [LARGE SCALE GENOMIC DNA]</scope>
    <source>
        <strain evidence="6 7">cv. Gransden 2004</strain>
    </source>
</reference>
<dbReference type="GO" id="GO:0009699">
    <property type="term" value="P:phenylpropanoid biosynthetic process"/>
    <property type="evidence" value="ECO:0007669"/>
    <property type="project" value="UniProtKB-ARBA"/>
</dbReference>
<comment type="subunit">
    <text evidence="2 4">Homodimer.</text>
</comment>
<dbReference type="AlphaFoldDB" id="A9TPB4"/>
<evidence type="ECO:0000313" key="5">
    <source>
        <dbReference type="EMBL" id="PNR53185.1"/>
    </source>
</evidence>
<dbReference type="EnsemblPlants" id="Pp3c6_27280V3.1">
    <property type="protein sequence ID" value="PAC:32976641.CDS.1"/>
    <property type="gene ID" value="Pp3c6_27280"/>
</dbReference>
<keyword evidence="4" id="KW-0052">Apoplast</keyword>
<evidence type="ECO:0000256" key="1">
    <source>
        <dbReference type="ARBA" id="ARBA00010746"/>
    </source>
</evidence>
<dbReference type="HOGENOM" id="CLU_1491429_0_0_1"/>
<evidence type="ECO:0000256" key="2">
    <source>
        <dbReference type="ARBA" id="ARBA00011738"/>
    </source>
</evidence>
<dbReference type="Gene3D" id="2.40.480.10">
    <property type="entry name" value="Allene oxide cyclase-like"/>
    <property type="match status" value="1"/>
</dbReference>
<evidence type="ECO:0000256" key="3">
    <source>
        <dbReference type="ARBA" id="ARBA00022525"/>
    </source>
</evidence>
<evidence type="ECO:0000256" key="4">
    <source>
        <dbReference type="RuleBase" id="RU363099"/>
    </source>
</evidence>
<evidence type="ECO:0000313" key="6">
    <source>
        <dbReference type="EnsemblPlants" id="PAC:32976641.CDS.1"/>
    </source>
</evidence>
<evidence type="ECO:0000313" key="7">
    <source>
        <dbReference type="Proteomes" id="UP000006727"/>
    </source>
</evidence>
<sequence>MLCDLAAKSLNLTFYSHEIRSPPNATVLSAVGTGAGNLSAAGWGTFIMADNPERVSEVPSSKQIGRSTSLGALTSSQGSGGGIFSISKITFNEAWAKYNKSTITFTGTFALPNRPYEIIVLGGTGYFRDARGFALAPPGLTTLPVYTTKWEVFLTK</sequence>
<dbReference type="EMBL" id="ABEU02000006">
    <property type="protein sequence ID" value="PNR53185.1"/>
    <property type="molecule type" value="Genomic_DNA"/>
</dbReference>
<reference evidence="6" key="3">
    <citation type="submission" date="2020-12" db="UniProtKB">
        <authorList>
            <consortium name="EnsemblPlants"/>
        </authorList>
    </citation>
    <scope>IDENTIFICATION</scope>
</reference>
<dbReference type="GO" id="GO:0048046">
    <property type="term" value="C:apoplast"/>
    <property type="evidence" value="ECO:0007669"/>
    <property type="project" value="UniProtKB-SubCell"/>
</dbReference>
<dbReference type="PaxDb" id="3218-PP1S279_53V6.1"/>
<dbReference type="PANTHER" id="PTHR21495">
    <property type="entry name" value="NUCLEOPORIN-RELATED"/>
    <property type="match status" value="1"/>
</dbReference>
<comment type="function">
    <text evidence="4">Dirigent proteins impart stereoselectivity on the phenoxy radical-coupling reaction, yielding optically active lignans from two molecules of coniferyl alcohol in the biosynthesis of lignans, flavonolignans, and alkaloids and thus plays a central role in plant secondary metabolism.</text>
</comment>
<keyword evidence="3 4" id="KW-0964">Secreted</keyword>
<dbReference type="STRING" id="3218.A9TPB4"/>
<name>A9TPB4_PHYPA</name>
<dbReference type="Proteomes" id="UP000006727">
    <property type="component" value="Chromosome 6"/>
</dbReference>
<gene>
    <name evidence="6" type="primary">LOC112283855</name>
    <name evidence="5" type="ORF">PHYPA_009560</name>
</gene>
<reference evidence="5 7" key="2">
    <citation type="journal article" date="2018" name="Plant J.">
        <title>The Physcomitrella patens chromosome-scale assembly reveals moss genome structure and evolution.</title>
        <authorList>
            <person name="Lang D."/>
            <person name="Ullrich K.K."/>
            <person name="Murat F."/>
            <person name="Fuchs J."/>
            <person name="Jenkins J."/>
            <person name="Haas F.B."/>
            <person name="Piednoel M."/>
            <person name="Gundlach H."/>
            <person name="Van Bel M."/>
            <person name="Meyberg R."/>
            <person name="Vives C."/>
            <person name="Morata J."/>
            <person name="Symeonidi A."/>
            <person name="Hiss M."/>
            <person name="Muchero W."/>
            <person name="Kamisugi Y."/>
            <person name="Saleh O."/>
            <person name="Blanc G."/>
            <person name="Decker E.L."/>
            <person name="van Gessel N."/>
            <person name="Grimwood J."/>
            <person name="Hayes R.D."/>
            <person name="Graham S.W."/>
            <person name="Gunter L.E."/>
            <person name="McDaniel S.F."/>
            <person name="Hoernstein S.N.W."/>
            <person name="Larsson A."/>
            <person name="Li F.W."/>
            <person name="Perroud P.F."/>
            <person name="Phillips J."/>
            <person name="Ranjan P."/>
            <person name="Rokshar D.S."/>
            <person name="Rothfels C.J."/>
            <person name="Schneider L."/>
            <person name="Shu S."/>
            <person name="Stevenson D.W."/>
            <person name="Thummler F."/>
            <person name="Tillich M."/>
            <person name="Villarreal Aguilar J.C."/>
            <person name="Widiez T."/>
            <person name="Wong G.K."/>
            <person name="Wymore A."/>
            <person name="Zhang Y."/>
            <person name="Zimmer A.D."/>
            <person name="Quatrano R.S."/>
            <person name="Mayer K.F.X."/>
            <person name="Goodstein D."/>
            <person name="Casacuberta J.M."/>
            <person name="Vandepoele K."/>
            <person name="Reski R."/>
            <person name="Cuming A.C."/>
            <person name="Tuskan G.A."/>
            <person name="Maumus F."/>
            <person name="Salse J."/>
            <person name="Schmutz J."/>
            <person name="Rensing S.A."/>
        </authorList>
    </citation>
    <scope>NUCLEOTIDE SEQUENCE [LARGE SCALE GENOMIC DNA]</scope>
    <source>
        <strain evidence="6 7">cv. Gransden 2004</strain>
    </source>
</reference>